<dbReference type="PROSITE" id="PS51375">
    <property type="entry name" value="PPR"/>
    <property type="match status" value="3"/>
</dbReference>
<feature type="repeat" description="PPR" evidence="1">
    <location>
        <begin position="174"/>
        <end position="208"/>
    </location>
</feature>
<dbReference type="Pfam" id="PF13812">
    <property type="entry name" value="PPR_3"/>
    <property type="match status" value="1"/>
</dbReference>
<dbReference type="Pfam" id="PF01535">
    <property type="entry name" value="PPR"/>
    <property type="match status" value="2"/>
</dbReference>
<dbReference type="Proteomes" id="UP001461498">
    <property type="component" value="Unassembled WGS sequence"/>
</dbReference>
<dbReference type="GO" id="GO:0070129">
    <property type="term" value="P:regulation of mitochondrial translation"/>
    <property type="evidence" value="ECO:0007669"/>
    <property type="project" value="TreeGrafter"/>
</dbReference>
<dbReference type="Pfam" id="PF12854">
    <property type="entry name" value="PPR_1"/>
    <property type="match status" value="1"/>
</dbReference>
<dbReference type="Gene3D" id="1.25.40.10">
    <property type="entry name" value="Tetratricopeptide repeat domain"/>
    <property type="match status" value="3"/>
</dbReference>
<dbReference type="InterPro" id="IPR033490">
    <property type="entry name" value="LRP130"/>
</dbReference>
<accession>A0AAW1DAY8</accession>
<dbReference type="InterPro" id="IPR002885">
    <property type="entry name" value="PPR_rpt"/>
</dbReference>
<evidence type="ECO:0000313" key="3">
    <source>
        <dbReference type="EMBL" id="KAK9507866.1"/>
    </source>
</evidence>
<dbReference type="PANTHER" id="PTHR46669">
    <property type="entry name" value="LEUCINE-RICH PPR MOTIF-CONTAINING PROTEIN, MITOCHONDRIAL"/>
    <property type="match status" value="1"/>
</dbReference>
<name>A0AAW1DAY8_9HEMI</name>
<dbReference type="NCBIfam" id="TIGR00756">
    <property type="entry name" value="PPR"/>
    <property type="match status" value="1"/>
</dbReference>
<dbReference type="GO" id="GO:0005634">
    <property type="term" value="C:nucleus"/>
    <property type="evidence" value="ECO:0007669"/>
    <property type="project" value="TreeGrafter"/>
</dbReference>
<dbReference type="GO" id="GO:0003730">
    <property type="term" value="F:mRNA 3'-UTR binding"/>
    <property type="evidence" value="ECO:0007669"/>
    <property type="project" value="TreeGrafter"/>
</dbReference>
<dbReference type="EMBL" id="JAPXFL010000004">
    <property type="protein sequence ID" value="KAK9507866.1"/>
    <property type="molecule type" value="Genomic_DNA"/>
</dbReference>
<reference evidence="3 4" key="1">
    <citation type="submission" date="2022-12" db="EMBL/GenBank/DDBJ databases">
        <title>Chromosome-level genome assembly of true bugs.</title>
        <authorList>
            <person name="Ma L."/>
            <person name="Li H."/>
        </authorList>
    </citation>
    <scope>NUCLEOTIDE SEQUENCE [LARGE SCALE GENOMIC DNA]</scope>
    <source>
        <strain evidence="3">Lab_2022b</strain>
    </source>
</reference>
<protein>
    <recommendedName>
        <fullName evidence="5">Leucine-rich PPR motif-containing protein, mitochondrial</fullName>
    </recommendedName>
</protein>
<proteinExistence type="predicted"/>
<evidence type="ECO:0000256" key="1">
    <source>
        <dbReference type="PROSITE-ProRule" id="PRU00708"/>
    </source>
</evidence>
<keyword evidence="4" id="KW-1185">Reference proteome</keyword>
<evidence type="ECO:0000313" key="4">
    <source>
        <dbReference type="Proteomes" id="UP001461498"/>
    </source>
</evidence>
<dbReference type="PANTHER" id="PTHR46669:SF1">
    <property type="entry name" value="LEUCINE-RICH PPR MOTIF-CONTAINING PROTEIN, MITOCHONDRIAL"/>
    <property type="match status" value="1"/>
</dbReference>
<dbReference type="GO" id="GO:0005739">
    <property type="term" value="C:mitochondrion"/>
    <property type="evidence" value="ECO:0007669"/>
    <property type="project" value="TreeGrafter"/>
</dbReference>
<evidence type="ECO:0008006" key="5">
    <source>
        <dbReference type="Google" id="ProtNLM"/>
    </source>
</evidence>
<sequence>MSMLRSSKFVRYFVTFARNIVITQPKNVDKALLESSKRLIYGGIERTFASGAESSLKVNTIDKSIQRLDSDVRRLGRVTSKELLEVFEEIRNSRQATSTQSLMIIRCCGNLVPEESPEVRTRLVNEIWETLEKIGVPMDISHYNALLRVYLENEHYFSPTEFLSMLDKNGVEPNRVTYQRLILAYCQRGDIEGATRILEFMKDKQIPVNEGVFNALIVGHSQADDMESAAGILSVMRQANIEPSGDTYTALLCGHARRGDIDSINAIINECKQKGVELIDRDILEVAFTLAVNNNSEHLDEVLTHVRKVFGYNQDARNVILRLITKGEDDAALKILKTMPSSPNNEHIGGFLIKQMVRTNRPLDRILSLCKTLKESGDNEYALHDAIEAALVSGVNPSLSLKLLSALAAQEPVCQHYYWPVLVQYGKTKNFQDVYNTLKQMIEEVGQPVSTETLKDYVLPYMMRSNQSISDLRQGGVSVGMAAVAAVSHLVANNNLKEAANIALQYRANYNYSSLSRTLVNAFITTKDIESMVKIVRIMNENEREDTESPAEVVLQGIVNSCRGKDRIKVIRDVLQSYLENGIGISNDVAKQVQDTLNGEELTQEISTLLTNLTSSDLIPKEIVRPPSKQLNNEDNILKAIKSGESKDNSVVNLKMALLVNYCRNKELEKARNLVEKLKEEKVEFSVGILALLLDLYASHDMLSEATEIYEQLFSLDPALQIDDEKLIKYAILLVKNDKVEEALNLFKKHNPKNLDDKSFNQSSLAWRLLNTLAEKGDAKMTKEFFNTMKDKKFIEPSNVLLGPIIKAHLVNNDVTGALNEFEECCNLYRVTPWKNELACRLIQSEDAAALQRLTDLSSQVHGEMNSLHDLVLSFIECGRIRQARKILETPGLRARTRRINSACEKYTNEGKIAHLENLVEATKDLSYIDRADIYYHLLLSYSNANEVDKAMSLWTQMQDEDVQPSDHFLYTLGVLLKKHNKPVPFAIPETLPQIENEITKKEISTSKLNILRAMRKAVYAKDLDEALELNNKLEFGDLTTSDRSKLLNLLVNSGRLREGTQILINWMENGVNVYPRILSNLIKGLAKLGDVDSFDAIGKYLDQDMRKLVSFVNRRAHCMVEAGRSEEVLDKLVEDVKNAKTPEQFNALAELFPRGGLFPILNAHPEYLPRVEEMAALYRERGIVDPCNVLWIYFTKNGDETKAQEYWNYMKPSDRFMFTPLLKPARDNLDDVMIAKLLKQSREAGVRPPVLGVLYSTLMDIHLMQNRESDCEKVLDEAIQVCSIDNLSRRTLLRVKQAFEASGKEFKHTIPAVTRKTQKPAETSSSSSDSDAEEQKK</sequence>
<feature type="repeat" description="PPR" evidence="1">
    <location>
        <begin position="931"/>
        <end position="965"/>
    </location>
</feature>
<dbReference type="InterPro" id="IPR011990">
    <property type="entry name" value="TPR-like_helical_dom_sf"/>
</dbReference>
<feature type="repeat" description="PPR" evidence="1">
    <location>
        <begin position="209"/>
        <end position="243"/>
    </location>
</feature>
<gene>
    <name evidence="3" type="ORF">O3M35_007637</name>
</gene>
<comment type="caution">
    <text evidence="3">The sequence shown here is derived from an EMBL/GenBank/DDBJ whole genome shotgun (WGS) entry which is preliminary data.</text>
</comment>
<organism evidence="3 4">
    <name type="scientific">Rhynocoris fuscipes</name>
    <dbReference type="NCBI Taxonomy" id="488301"/>
    <lineage>
        <taxon>Eukaryota</taxon>
        <taxon>Metazoa</taxon>
        <taxon>Ecdysozoa</taxon>
        <taxon>Arthropoda</taxon>
        <taxon>Hexapoda</taxon>
        <taxon>Insecta</taxon>
        <taxon>Pterygota</taxon>
        <taxon>Neoptera</taxon>
        <taxon>Paraneoptera</taxon>
        <taxon>Hemiptera</taxon>
        <taxon>Heteroptera</taxon>
        <taxon>Panheteroptera</taxon>
        <taxon>Cimicomorpha</taxon>
        <taxon>Reduviidae</taxon>
        <taxon>Harpactorinae</taxon>
        <taxon>Harpactorini</taxon>
        <taxon>Rhynocoris</taxon>
    </lineage>
</organism>
<feature type="region of interest" description="Disordered" evidence="2">
    <location>
        <begin position="1310"/>
        <end position="1338"/>
    </location>
</feature>
<evidence type="ECO:0000256" key="2">
    <source>
        <dbReference type="SAM" id="MobiDB-lite"/>
    </source>
</evidence>